<gene>
    <name evidence="5" type="primary">WBGene00202741</name>
</gene>
<evidence type="ECO:0000256" key="4">
    <source>
        <dbReference type="ARBA" id="ARBA00023136"/>
    </source>
</evidence>
<organism evidence="5 6">
    <name type="scientific">Pristionchus pacificus</name>
    <name type="common">Parasitic nematode worm</name>
    <dbReference type="NCBI Taxonomy" id="54126"/>
    <lineage>
        <taxon>Eukaryota</taxon>
        <taxon>Metazoa</taxon>
        <taxon>Ecdysozoa</taxon>
        <taxon>Nematoda</taxon>
        <taxon>Chromadorea</taxon>
        <taxon>Rhabditida</taxon>
        <taxon>Rhabditina</taxon>
        <taxon>Diplogasteromorpha</taxon>
        <taxon>Diplogasteroidea</taxon>
        <taxon>Neodiplogasteridae</taxon>
        <taxon>Pristionchus</taxon>
    </lineage>
</organism>
<dbReference type="InterPro" id="IPR019408">
    <property type="entry name" value="7TM_GPCR_serpentine_rcpt_Srab"/>
</dbReference>
<dbReference type="OrthoDB" id="5818269at2759"/>
<sequence length="1329" mass="149355">MLNAISFPLRKPSDIIVTALTCKIRSSPVVMGIGAAMGHLLKAAHASFASLTYFQKCIFLVVLASITYIFVYGSDWTAAHCTLVNLSDVLTGSIVYFLVQAVSTDREHPNAQAYDPDYMILWFHIISSFVGIVALLLMEWNRRTRKLLAHKSLILLMNMHTFWTFLLCISTFLNNSFTMYDNTAPARSQIVANIDGLSCFLDARFVSIDSSLTMHAHLRMRKPSDIFVTASTCAMRRAPLIVAAYGAIFSQCAMAAERCRASANLAGYENAGRRAGHLMNAAHLAASALFGGVHMAFYGSEWTAAHCTMITPDGGNVHTTIPMITIVSEIVTIVSFKRLLARNQKMHSRIEATLTLSERYQLAENIRMLKLLLPIIWSHTLLGIAGSALFLICTLIFHSNDLYPLVEESACTLYLQGIIMPLIFWIRVRERKRHEQEVRVVNITRGEALATYHTQAITENCTRRLLAHKSLLVLIDFHAFWTLVLCLSTLANSALTMHAHLTMRNPSDLFVTASTCAVRRAPLIFAAYGAIFSQCAMAAERCRASANFAGYEYVGRRAGHLLNAAHLAASSLFGGVHMAFYGSEWTAAHCTMITPDGGNVHTTIPIQKQKQIYPGIIVRMITIIAEIITIVSFKRLLSRNQKVHARIEANVSSNGEYPHAQAAPSDYLVIDSALFFMKSSHTLLGIAGSVLFLICTLIFHSNDLYPLVEVCVAVHVYTYAIITQETACTLYLQGIIMPLIFWIRVSERKRHEQEVRAVNMTRGEALATYHTQAITENCCVRLITRIFYSRIQQMSFHIIVSSTALLALLHILWNRKEQFQYDEDCRSQVTDFTDAFHTFWTFAMCIAIFVNNMTTVHTHLTMSLVQIMSFHIITSSAGTIALICLEWNRKTRKLLAHKSLLLLMNAHSFWTFLLCLSSLANNAINLYEHVTARLPRDILVPATTCILRRAPSIFAIYGAFGEGQHIFAMMNSLFTIICAGSIFSQMAMAAERYRASTNLAAYEYTSRATGHWLNAAHVRVYLISGRNPTRASLLTMHGMSSLFCVASEHILAIPLYWLLLTYLYGDDWIATHCTLVNPSNEVINTIIAMVIILCEVIIILSFKSLLSRNIRLRDNTNAGLTLSERFQLTENIRMLKLLSPIIWTHTSFGMIGAIVYVVLKLIIPAPGMYPLIEESINMLELQGLCIPIIFMHRLRAERRHEQEIHDVNTTTGEVLTSHHMKTIKEGWNCIFRGINHLTIFLEITALTRSSRPVGQQFISQIRKSKIFNYAIFIGRQILSIHIITSSAGILALIHFEWSRKQALLGDYCPNYLIRDILTYFLKNPEVARA</sequence>
<dbReference type="InterPro" id="IPR053286">
    <property type="entry name" value="Nematode_rcpt-like_srab"/>
</dbReference>
<dbReference type="PANTHER" id="PTHR46561">
    <property type="entry name" value="SERPENTINE RECEPTOR, CLASS AB (CLASS A-LIKE)-RELATED"/>
    <property type="match status" value="1"/>
</dbReference>
<accession>A0A2A6CNM9</accession>
<dbReference type="EnsemblMetazoa" id="PPA29872.1">
    <property type="protein sequence ID" value="PPA29872.1"/>
    <property type="gene ID" value="WBGene00202741"/>
</dbReference>
<evidence type="ECO:0000256" key="2">
    <source>
        <dbReference type="ARBA" id="ARBA00022692"/>
    </source>
</evidence>
<protein>
    <submittedName>
        <fullName evidence="5">G protein-coupled receptor</fullName>
    </submittedName>
</protein>
<dbReference type="PANTHER" id="PTHR46561:SF11">
    <property type="entry name" value="SERPENTINE RECEPTOR CLASS ALPHA_BETA-14"/>
    <property type="match status" value="1"/>
</dbReference>
<keyword evidence="3" id="KW-1133">Transmembrane helix</keyword>
<reference evidence="5" key="2">
    <citation type="submission" date="2022-06" db="UniProtKB">
        <authorList>
            <consortium name="EnsemblMetazoa"/>
        </authorList>
    </citation>
    <scope>IDENTIFICATION</scope>
    <source>
        <strain evidence="5">PS312</strain>
    </source>
</reference>
<dbReference type="Pfam" id="PF10292">
    <property type="entry name" value="7TM_GPCR_Srab"/>
    <property type="match status" value="3"/>
</dbReference>
<keyword evidence="2" id="KW-0812">Transmembrane</keyword>
<name>A0A2A6CNM9_PRIPA</name>
<comment type="subcellular location">
    <subcellularLocation>
        <location evidence="1">Membrane</location>
        <topology evidence="1">Multi-pass membrane protein</topology>
    </subcellularLocation>
</comment>
<dbReference type="Proteomes" id="UP000005239">
    <property type="component" value="Unassembled WGS sequence"/>
</dbReference>
<dbReference type="GO" id="GO:0016020">
    <property type="term" value="C:membrane"/>
    <property type="evidence" value="ECO:0007669"/>
    <property type="project" value="UniProtKB-SubCell"/>
</dbReference>
<evidence type="ECO:0000256" key="1">
    <source>
        <dbReference type="ARBA" id="ARBA00004141"/>
    </source>
</evidence>
<proteinExistence type="predicted"/>
<evidence type="ECO:0000256" key="3">
    <source>
        <dbReference type="ARBA" id="ARBA00022989"/>
    </source>
</evidence>
<reference evidence="6" key="1">
    <citation type="journal article" date="2008" name="Nat. Genet.">
        <title>The Pristionchus pacificus genome provides a unique perspective on nematode lifestyle and parasitism.</title>
        <authorList>
            <person name="Dieterich C."/>
            <person name="Clifton S.W."/>
            <person name="Schuster L.N."/>
            <person name="Chinwalla A."/>
            <person name="Delehaunty K."/>
            <person name="Dinkelacker I."/>
            <person name="Fulton L."/>
            <person name="Fulton R."/>
            <person name="Godfrey J."/>
            <person name="Minx P."/>
            <person name="Mitreva M."/>
            <person name="Roeseler W."/>
            <person name="Tian H."/>
            <person name="Witte H."/>
            <person name="Yang S.P."/>
            <person name="Wilson R.K."/>
            <person name="Sommer R.J."/>
        </authorList>
    </citation>
    <scope>NUCLEOTIDE SEQUENCE [LARGE SCALE GENOMIC DNA]</scope>
    <source>
        <strain evidence="6">PS312</strain>
    </source>
</reference>
<keyword evidence="6" id="KW-1185">Reference proteome</keyword>
<evidence type="ECO:0000313" key="6">
    <source>
        <dbReference type="Proteomes" id="UP000005239"/>
    </source>
</evidence>
<accession>A0A8R1UKI6</accession>
<keyword evidence="4" id="KW-0472">Membrane</keyword>
<evidence type="ECO:0000313" key="5">
    <source>
        <dbReference type="EnsemblMetazoa" id="PPA29872.1"/>
    </source>
</evidence>